<feature type="site" description="Interaction with substrate tRNA" evidence="10">
    <location>
        <position position="125"/>
    </location>
</feature>
<keyword evidence="6 10" id="KW-0547">Nucleotide-binding</keyword>
<feature type="binding site" evidence="10">
    <location>
        <begin position="12"/>
        <end position="19"/>
    </location>
    <ligand>
        <name>ATP</name>
        <dbReference type="ChEBI" id="CHEBI:30616"/>
    </ligand>
</feature>
<keyword evidence="7 10" id="KW-0067">ATP-binding</keyword>
<dbReference type="GO" id="GO:0005524">
    <property type="term" value="F:ATP binding"/>
    <property type="evidence" value="ECO:0007669"/>
    <property type="project" value="UniProtKB-UniRule"/>
</dbReference>
<keyword evidence="8 10" id="KW-0460">Magnesium</keyword>
<evidence type="ECO:0000256" key="8">
    <source>
        <dbReference type="ARBA" id="ARBA00022842"/>
    </source>
</evidence>
<dbReference type="Proteomes" id="UP000463975">
    <property type="component" value="Chromosome"/>
</dbReference>
<evidence type="ECO:0000256" key="5">
    <source>
        <dbReference type="ARBA" id="ARBA00022694"/>
    </source>
</evidence>
<evidence type="ECO:0000256" key="11">
    <source>
        <dbReference type="RuleBase" id="RU003783"/>
    </source>
</evidence>
<gene>
    <name evidence="10 14" type="primary">miaA</name>
    <name evidence="14" type="ORF">GT348_08565</name>
</gene>
<comment type="catalytic activity">
    <reaction evidence="9 10 11">
        <text>adenosine(37) in tRNA + dimethylallyl diphosphate = N(6)-dimethylallyladenosine(37) in tRNA + diphosphate</text>
        <dbReference type="Rhea" id="RHEA:26482"/>
        <dbReference type="Rhea" id="RHEA-COMP:10162"/>
        <dbReference type="Rhea" id="RHEA-COMP:10375"/>
        <dbReference type="ChEBI" id="CHEBI:33019"/>
        <dbReference type="ChEBI" id="CHEBI:57623"/>
        <dbReference type="ChEBI" id="CHEBI:74411"/>
        <dbReference type="ChEBI" id="CHEBI:74415"/>
        <dbReference type="EC" id="2.5.1.75"/>
    </reaction>
</comment>
<comment type="similarity">
    <text evidence="3 10 13">Belongs to the IPP transferase family.</text>
</comment>
<feature type="site" description="Interaction with substrate tRNA" evidence="10">
    <location>
        <position position="103"/>
    </location>
</feature>
<dbReference type="EC" id="2.5.1.75" evidence="10"/>
<dbReference type="InterPro" id="IPR018022">
    <property type="entry name" value="IPT"/>
</dbReference>
<comment type="caution">
    <text evidence="10">Lacks conserved residue(s) required for the propagation of feature annotation.</text>
</comment>
<evidence type="ECO:0000313" key="15">
    <source>
        <dbReference type="Proteomes" id="UP000463975"/>
    </source>
</evidence>
<dbReference type="Pfam" id="PF01715">
    <property type="entry name" value="IPPT"/>
    <property type="match status" value="1"/>
</dbReference>
<comment type="subunit">
    <text evidence="10">Monomer.</text>
</comment>
<evidence type="ECO:0000256" key="9">
    <source>
        <dbReference type="ARBA" id="ARBA00049563"/>
    </source>
</evidence>
<protein>
    <recommendedName>
        <fullName evidence="10">tRNA dimethylallyltransferase</fullName>
        <ecNumber evidence="10">2.5.1.75</ecNumber>
    </recommendedName>
    <alternativeName>
        <fullName evidence="10">Dimethylallyl diphosphate:tRNA dimethylallyltransferase</fullName>
        <shortName evidence="10">DMAPP:tRNA dimethylallyltransferase</shortName>
        <shortName evidence="10">DMATase</shortName>
    </alternativeName>
    <alternativeName>
        <fullName evidence="10">Isopentenyl-diphosphate:tRNA isopentenyltransferase</fullName>
        <shortName evidence="10">IPP transferase</shortName>
        <shortName evidence="10">IPPT</shortName>
        <shortName evidence="10">IPTase</shortName>
    </alternativeName>
</protein>
<accession>A0A6P1NFD0</accession>
<dbReference type="NCBIfam" id="TIGR00174">
    <property type="entry name" value="miaA"/>
    <property type="match status" value="1"/>
</dbReference>
<evidence type="ECO:0000256" key="1">
    <source>
        <dbReference type="ARBA" id="ARBA00001946"/>
    </source>
</evidence>
<dbReference type="SUPFAM" id="SSF52540">
    <property type="entry name" value="P-loop containing nucleoside triphosphate hydrolases"/>
    <property type="match status" value="1"/>
</dbReference>
<name>A0A6P1NFD0_9PROT</name>
<dbReference type="PANTHER" id="PTHR11088">
    <property type="entry name" value="TRNA DIMETHYLALLYLTRANSFERASE"/>
    <property type="match status" value="1"/>
</dbReference>
<dbReference type="Gene3D" id="1.10.20.140">
    <property type="match status" value="1"/>
</dbReference>
<evidence type="ECO:0000256" key="2">
    <source>
        <dbReference type="ARBA" id="ARBA00003213"/>
    </source>
</evidence>
<evidence type="ECO:0000256" key="10">
    <source>
        <dbReference type="HAMAP-Rule" id="MF_00185"/>
    </source>
</evidence>
<evidence type="ECO:0000256" key="4">
    <source>
        <dbReference type="ARBA" id="ARBA00022679"/>
    </source>
</evidence>
<comment type="cofactor">
    <cofactor evidence="1 10">
        <name>Mg(2+)</name>
        <dbReference type="ChEBI" id="CHEBI:18420"/>
    </cofactor>
</comment>
<organism evidence="14 15">
    <name type="scientific">Aristophania vespae</name>
    <dbReference type="NCBI Taxonomy" id="2697033"/>
    <lineage>
        <taxon>Bacteria</taxon>
        <taxon>Pseudomonadati</taxon>
        <taxon>Pseudomonadota</taxon>
        <taxon>Alphaproteobacteria</taxon>
        <taxon>Acetobacterales</taxon>
        <taxon>Acetobacteraceae</taxon>
        <taxon>Aristophania</taxon>
    </lineage>
</organism>
<dbReference type="HAMAP" id="MF_00185">
    <property type="entry name" value="IPP_trans"/>
    <property type="match status" value="1"/>
</dbReference>
<dbReference type="PANTHER" id="PTHR11088:SF60">
    <property type="entry name" value="TRNA DIMETHYLALLYLTRANSFERASE"/>
    <property type="match status" value="1"/>
</dbReference>
<dbReference type="InterPro" id="IPR039657">
    <property type="entry name" value="Dimethylallyltransferase"/>
</dbReference>
<evidence type="ECO:0000256" key="7">
    <source>
        <dbReference type="ARBA" id="ARBA00022840"/>
    </source>
</evidence>
<feature type="region of interest" description="Interaction with substrate tRNA" evidence="10">
    <location>
        <begin position="161"/>
        <end position="165"/>
    </location>
</feature>
<reference evidence="14 15" key="1">
    <citation type="submission" date="2020-01" db="EMBL/GenBank/DDBJ databases">
        <title>Genome sequencing of strain KACC 21507.</title>
        <authorList>
            <person name="Heo J."/>
            <person name="Kim S.-J."/>
            <person name="Kim J.-S."/>
            <person name="Hong S.-B."/>
            <person name="Kwon S.-W."/>
        </authorList>
    </citation>
    <scope>NUCLEOTIDE SEQUENCE [LARGE SCALE GENOMIC DNA]</scope>
    <source>
        <strain evidence="14 15">KACC 21507</strain>
    </source>
</reference>
<dbReference type="Gene3D" id="3.40.50.300">
    <property type="entry name" value="P-loop containing nucleotide triphosphate hydrolases"/>
    <property type="match status" value="1"/>
</dbReference>
<sequence length="323" mass="35948">MIASNIALIVAGPTCSGKSALALRLAQRFAGSIINADSMQVYRDLRIITARPNDEDLGLVPHKLYGVLDGHQTGSVAWWQKEALAALKACQSENRLPIFCGGTGMYLRSIIEGLVEIPPPGPQAREEARSLLESLGPEGLHARLLEQDPETASRLHITDSQRLARAWEVLRGTGKGLSAWQKEPQLPPTNYRFISVRLDPDRTQLRQAIAERFAAMLKAGALEEIKALLEKNLSSSRPIMRAHGVPELIAVAKGELSLAEAEEKAITATRQYTRRQATWFRHHALGKDEDNIISFQRFGDNEKFSESEFLKIENFITQRIDNH</sequence>
<keyword evidence="4 10" id="KW-0808">Transferase</keyword>
<dbReference type="AlphaFoldDB" id="A0A6P1NFD0"/>
<evidence type="ECO:0000256" key="3">
    <source>
        <dbReference type="ARBA" id="ARBA00005842"/>
    </source>
</evidence>
<dbReference type="EMBL" id="CP047652">
    <property type="protein sequence ID" value="QHI96269.1"/>
    <property type="molecule type" value="Genomic_DNA"/>
</dbReference>
<proteinExistence type="inferred from homology"/>
<dbReference type="GO" id="GO:0052381">
    <property type="term" value="F:tRNA dimethylallyltransferase activity"/>
    <property type="evidence" value="ECO:0007669"/>
    <property type="project" value="UniProtKB-UniRule"/>
</dbReference>
<dbReference type="GO" id="GO:0006400">
    <property type="term" value="P:tRNA modification"/>
    <property type="evidence" value="ECO:0007669"/>
    <property type="project" value="TreeGrafter"/>
</dbReference>
<comment type="function">
    <text evidence="2 10 12">Catalyzes the transfer of a dimethylallyl group onto the adenine at position 37 in tRNAs that read codons beginning with uridine, leading to the formation of N6-(dimethylallyl)adenosine (i(6)A).</text>
</comment>
<keyword evidence="5 10" id="KW-0819">tRNA processing</keyword>
<keyword evidence="15" id="KW-1185">Reference proteome</keyword>
<dbReference type="InterPro" id="IPR027417">
    <property type="entry name" value="P-loop_NTPase"/>
</dbReference>
<evidence type="ECO:0000256" key="12">
    <source>
        <dbReference type="RuleBase" id="RU003784"/>
    </source>
</evidence>
<feature type="binding site" evidence="10">
    <location>
        <begin position="14"/>
        <end position="19"/>
    </location>
    <ligand>
        <name>substrate</name>
    </ligand>
</feature>
<evidence type="ECO:0000256" key="13">
    <source>
        <dbReference type="RuleBase" id="RU003785"/>
    </source>
</evidence>
<evidence type="ECO:0000256" key="6">
    <source>
        <dbReference type="ARBA" id="ARBA00022741"/>
    </source>
</evidence>
<evidence type="ECO:0000313" key="14">
    <source>
        <dbReference type="EMBL" id="QHI96269.1"/>
    </source>
</evidence>
<dbReference type="KEGG" id="bomb:GT348_08565"/>
<feature type="region of interest" description="Interaction with substrate tRNA" evidence="10">
    <location>
        <begin position="37"/>
        <end position="40"/>
    </location>
</feature>
<dbReference type="RefSeq" id="WP_160619341.1">
    <property type="nucleotide sequence ID" value="NZ_CP047652.1"/>
</dbReference>